<dbReference type="GO" id="GO:0015459">
    <property type="term" value="F:potassium channel regulator activity"/>
    <property type="evidence" value="ECO:0007669"/>
    <property type="project" value="TreeGrafter"/>
</dbReference>
<evidence type="ECO:0000256" key="3">
    <source>
        <dbReference type="ARBA" id="ARBA00022692"/>
    </source>
</evidence>
<sequence length="496" mass="55400">MDQKTRILKNITVVSFAFLLNFTAYQSLQSLQSSLNRVEGLGTAGLAVLYASLLVSSVFLPKAIIKRIGCKWTISAALFCYTIYIGANFYATWATIIPASIVVGLCAAPLWTAKCTYLTESAVVYAKMNEEKAESVINKFFGIFFMAFQSGQIWGNIISSQVLNKRSGNDTEPVPESELQFCGAAYCTERTNSSNSNLEKPPINQVYMLCGIYAACSFISSIIIALFLDPLNQHADDKTQPKSQPKNYDESKDYTNMSSELKNRRDERDVNEKTKIRIDDSVEDRSNKFKPEQLIATFKHFKHFNQVLLIPLTIFTGLEQAFFAGDYTKSYVSCALGIFMVGYVVICFGVCDAIFSFTFGRLVKYINRWPLIAGAAALHYGILITALLWQPRPSSLPIFFLIAGLWGMADAVWQTQINSLYGTLFSFESEAAFSSYKLLESIGFVMAFGYSNYLCATVKIYILIGFLTAGILGYITIEIRPMKCCSKSEEFDVTND</sequence>
<dbReference type="FunFam" id="1.20.1250.20:FF:000290">
    <property type="entry name" value="Unc-93 homolog A"/>
    <property type="match status" value="1"/>
</dbReference>
<evidence type="ECO:0000313" key="10">
    <source>
        <dbReference type="Proteomes" id="UP000749559"/>
    </source>
</evidence>
<evidence type="ECO:0000256" key="1">
    <source>
        <dbReference type="ARBA" id="ARBA00004141"/>
    </source>
</evidence>
<organism evidence="9 10">
    <name type="scientific">Owenia fusiformis</name>
    <name type="common">Polychaete worm</name>
    <dbReference type="NCBI Taxonomy" id="6347"/>
    <lineage>
        <taxon>Eukaryota</taxon>
        <taxon>Metazoa</taxon>
        <taxon>Spiralia</taxon>
        <taxon>Lophotrochozoa</taxon>
        <taxon>Annelida</taxon>
        <taxon>Polychaeta</taxon>
        <taxon>Sedentaria</taxon>
        <taxon>Canalipalpata</taxon>
        <taxon>Sabellida</taxon>
        <taxon>Oweniida</taxon>
        <taxon>Oweniidae</taxon>
        <taxon>Owenia</taxon>
    </lineage>
</organism>
<feature type="transmembrane region" description="Helical" evidence="8">
    <location>
        <begin position="369"/>
        <end position="389"/>
    </location>
</feature>
<dbReference type="GO" id="GO:0006937">
    <property type="term" value="P:regulation of muscle contraction"/>
    <property type="evidence" value="ECO:0007669"/>
    <property type="project" value="TreeGrafter"/>
</dbReference>
<comment type="similarity">
    <text evidence="2">Belongs to the unc-93 family.</text>
</comment>
<dbReference type="EMBL" id="CAIIXF020000011">
    <property type="protein sequence ID" value="CAH1798683.1"/>
    <property type="molecule type" value="Genomic_DNA"/>
</dbReference>
<reference evidence="9" key="1">
    <citation type="submission" date="2022-03" db="EMBL/GenBank/DDBJ databases">
        <authorList>
            <person name="Martin C."/>
        </authorList>
    </citation>
    <scope>NUCLEOTIDE SEQUENCE</scope>
</reference>
<dbReference type="InterPro" id="IPR036259">
    <property type="entry name" value="MFS_trans_sf"/>
</dbReference>
<dbReference type="InterPro" id="IPR051951">
    <property type="entry name" value="UNC-93_regulatory"/>
</dbReference>
<keyword evidence="4 8" id="KW-1133">Transmembrane helix</keyword>
<dbReference type="GO" id="GO:0005886">
    <property type="term" value="C:plasma membrane"/>
    <property type="evidence" value="ECO:0007669"/>
    <property type="project" value="TreeGrafter"/>
</dbReference>
<comment type="subcellular location">
    <subcellularLocation>
        <location evidence="1">Membrane</location>
        <topology evidence="1">Multi-pass membrane protein</topology>
    </subcellularLocation>
</comment>
<protein>
    <submittedName>
        <fullName evidence="9">Uncharacterized protein</fullName>
    </submittedName>
</protein>
<evidence type="ECO:0000256" key="8">
    <source>
        <dbReference type="SAM" id="Phobius"/>
    </source>
</evidence>
<dbReference type="PANTHER" id="PTHR19444">
    <property type="entry name" value="UNC-93 RELATED"/>
    <property type="match status" value="1"/>
</dbReference>
<feature type="transmembrane region" description="Helical" evidence="8">
    <location>
        <begin position="307"/>
        <end position="324"/>
    </location>
</feature>
<dbReference type="InterPro" id="IPR010291">
    <property type="entry name" value="Ion_channel_UNC-93"/>
</dbReference>
<name>A0A8J1XJL6_OWEFU</name>
<dbReference type="AlphaFoldDB" id="A0A8J1XJL6"/>
<comment type="caution">
    <text evidence="9">The sequence shown here is derived from an EMBL/GenBank/DDBJ whole genome shotgun (WGS) entry which is preliminary data.</text>
</comment>
<dbReference type="Pfam" id="PF05978">
    <property type="entry name" value="UNC-93"/>
    <property type="match status" value="1"/>
</dbReference>
<dbReference type="Gene3D" id="1.20.1250.20">
    <property type="entry name" value="MFS general substrate transporter like domains"/>
    <property type="match status" value="1"/>
</dbReference>
<feature type="transmembrane region" description="Helical" evidence="8">
    <location>
        <begin position="96"/>
        <end position="119"/>
    </location>
</feature>
<dbReference type="OrthoDB" id="78663at2759"/>
<evidence type="ECO:0000256" key="7">
    <source>
        <dbReference type="SAM" id="MobiDB-lite"/>
    </source>
</evidence>
<evidence type="ECO:0000313" key="9">
    <source>
        <dbReference type="EMBL" id="CAH1798683.1"/>
    </source>
</evidence>
<evidence type="ECO:0000256" key="6">
    <source>
        <dbReference type="ARBA" id="ARBA00023180"/>
    </source>
</evidence>
<evidence type="ECO:0000256" key="4">
    <source>
        <dbReference type="ARBA" id="ARBA00022989"/>
    </source>
</evidence>
<feature type="transmembrane region" description="Helical" evidence="8">
    <location>
        <begin position="330"/>
        <end position="357"/>
    </location>
</feature>
<evidence type="ECO:0000256" key="2">
    <source>
        <dbReference type="ARBA" id="ARBA00009172"/>
    </source>
</evidence>
<dbReference type="SUPFAM" id="SSF103473">
    <property type="entry name" value="MFS general substrate transporter"/>
    <property type="match status" value="1"/>
</dbReference>
<dbReference type="PANTHER" id="PTHR19444:SF13">
    <property type="entry name" value="PROTEIN UNC-93 HOMOLOG A"/>
    <property type="match status" value="1"/>
</dbReference>
<dbReference type="GO" id="GO:0043266">
    <property type="term" value="P:regulation of potassium ion transport"/>
    <property type="evidence" value="ECO:0007669"/>
    <property type="project" value="TreeGrafter"/>
</dbReference>
<dbReference type="CDD" id="cd17406">
    <property type="entry name" value="MFS_unc93A_like"/>
    <property type="match status" value="1"/>
</dbReference>
<evidence type="ECO:0000256" key="5">
    <source>
        <dbReference type="ARBA" id="ARBA00023136"/>
    </source>
</evidence>
<feature type="transmembrane region" description="Helical" evidence="8">
    <location>
        <begin position="460"/>
        <end position="477"/>
    </location>
</feature>
<feature type="transmembrane region" description="Helical" evidence="8">
    <location>
        <begin position="72"/>
        <end position="90"/>
    </location>
</feature>
<proteinExistence type="inferred from homology"/>
<keyword evidence="3 8" id="KW-0812">Transmembrane</keyword>
<keyword evidence="10" id="KW-1185">Reference proteome</keyword>
<dbReference type="GO" id="GO:0055120">
    <property type="term" value="C:striated muscle dense body"/>
    <property type="evidence" value="ECO:0007669"/>
    <property type="project" value="TreeGrafter"/>
</dbReference>
<feature type="compositionally biased region" description="Basic and acidic residues" evidence="7">
    <location>
        <begin position="261"/>
        <end position="272"/>
    </location>
</feature>
<keyword evidence="5 8" id="KW-0472">Membrane</keyword>
<feature type="transmembrane region" description="Helical" evidence="8">
    <location>
        <begin position="206"/>
        <end position="228"/>
    </location>
</feature>
<keyword evidence="6" id="KW-0325">Glycoprotein</keyword>
<dbReference type="Proteomes" id="UP000749559">
    <property type="component" value="Unassembled WGS sequence"/>
</dbReference>
<feature type="transmembrane region" description="Helical" evidence="8">
    <location>
        <begin position="395"/>
        <end position="413"/>
    </location>
</feature>
<feature type="region of interest" description="Disordered" evidence="7">
    <location>
        <begin position="236"/>
        <end position="272"/>
    </location>
</feature>
<feature type="transmembrane region" description="Helical" evidence="8">
    <location>
        <begin position="40"/>
        <end position="60"/>
    </location>
</feature>
<gene>
    <name evidence="9" type="ORF">OFUS_LOCUS22794</name>
</gene>
<accession>A0A8J1XJL6</accession>
<feature type="transmembrane region" description="Helical" evidence="8">
    <location>
        <begin position="7"/>
        <end position="28"/>
    </location>
</feature>